<dbReference type="SUPFAM" id="SSF103473">
    <property type="entry name" value="MFS general substrate transporter"/>
    <property type="match status" value="1"/>
</dbReference>
<dbReference type="InterPro" id="IPR020846">
    <property type="entry name" value="MFS_dom"/>
</dbReference>
<gene>
    <name evidence="10" type="ORF">QT716_00605</name>
</gene>
<protein>
    <submittedName>
        <fullName evidence="10">DHA2 family efflux MFS transporter permease subunit</fullName>
    </submittedName>
</protein>
<feature type="transmembrane region" description="Helical" evidence="8">
    <location>
        <begin position="470"/>
        <end position="489"/>
    </location>
</feature>
<keyword evidence="7 8" id="KW-0472">Membrane</keyword>
<dbReference type="PROSITE" id="PS50850">
    <property type="entry name" value="MFS"/>
    <property type="match status" value="1"/>
</dbReference>
<evidence type="ECO:0000259" key="9">
    <source>
        <dbReference type="PROSITE" id="PS50850"/>
    </source>
</evidence>
<comment type="caution">
    <text evidence="10">The sequence shown here is derived from an EMBL/GenBank/DDBJ whole genome shotgun (WGS) entry which is preliminary data.</text>
</comment>
<feature type="transmembrane region" description="Helical" evidence="8">
    <location>
        <begin position="63"/>
        <end position="80"/>
    </location>
</feature>
<keyword evidence="5 8" id="KW-0812">Transmembrane</keyword>
<keyword evidence="4" id="KW-1003">Cell membrane</keyword>
<dbReference type="PANTHER" id="PTHR42718">
    <property type="entry name" value="MAJOR FACILITATOR SUPERFAMILY MULTIDRUG TRANSPORTER MFSC"/>
    <property type="match status" value="1"/>
</dbReference>
<feature type="transmembrane region" description="Helical" evidence="8">
    <location>
        <begin position="231"/>
        <end position="253"/>
    </location>
</feature>
<feature type="transmembrane region" description="Helical" evidence="8">
    <location>
        <begin position="368"/>
        <end position="386"/>
    </location>
</feature>
<proteinExistence type="inferred from homology"/>
<accession>A0ABU4FUZ7</accession>
<feature type="domain" description="Major facilitator superfamily (MFS) profile" evidence="9">
    <location>
        <begin position="21"/>
        <end position="494"/>
    </location>
</feature>
<dbReference type="Pfam" id="PF07690">
    <property type="entry name" value="MFS_1"/>
    <property type="match status" value="1"/>
</dbReference>
<dbReference type="PRINTS" id="PR01036">
    <property type="entry name" value="TCRTETB"/>
</dbReference>
<comment type="subcellular location">
    <subcellularLocation>
        <location evidence="1">Cell membrane</location>
        <topology evidence="1">Multi-pass membrane protein</topology>
    </subcellularLocation>
</comment>
<keyword evidence="11" id="KW-1185">Reference proteome</keyword>
<feature type="transmembrane region" description="Helical" evidence="8">
    <location>
        <begin position="21"/>
        <end position="43"/>
    </location>
</feature>
<feature type="transmembrane region" description="Helical" evidence="8">
    <location>
        <begin position="205"/>
        <end position="225"/>
    </location>
</feature>
<evidence type="ECO:0000256" key="1">
    <source>
        <dbReference type="ARBA" id="ARBA00004651"/>
    </source>
</evidence>
<dbReference type="NCBIfam" id="TIGR00711">
    <property type="entry name" value="efflux_EmrB"/>
    <property type="match status" value="1"/>
</dbReference>
<comment type="similarity">
    <text evidence="2">Belongs to the major facilitator superfamily. EmrB family.</text>
</comment>
<feature type="transmembrane region" description="Helical" evidence="8">
    <location>
        <begin position="87"/>
        <end position="113"/>
    </location>
</feature>
<evidence type="ECO:0000313" key="10">
    <source>
        <dbReference type="EMBL" id="MDW0108541.1"/>
    </source>
</evidence>
<dbReference type="InterPro" id="IPR036259">
    <property type="entry name" value="MFS_trans_sf"/>
</dbReference>
<sequence length="518" mass="56423">METVETNEHIKKMHEKPPYGIISILFIGAFVAILNNTLLNIALPTIMVEFDISPSQVQWLTTGYMLIGGIMMPASAFFIMRFKNRSLFLTAMILFSLGTALAIVTPNFSLLVVARMVQASGAALLMPLLMNVMLVAFPIEKRGQALGYFGLVMFTAPAIGPTLSGFIVENYSWRALFIVVLPIALFTIVYAFFKLRNITPNKPVKVDTVSIFLSSIGFGGLLYGFSSAGHMGWSSIEVYGTITAGVIGLILFVTRQLRKDEPMLDFRIYKHPMFALSSVISVVVSVAMFSGMILTPLYVQSVRHISPLDSGLLMLPGAILMGIMSPITGKLFDKYGPKALAFTGLSITVITTYLLSQLSMETGYYEIMAIYTARMFGLSMVTMPIMTNGMNQLPMVSNPHGTAMNSTVQQVSGAIGSAILLTIMTKRAESTGAQIAQDAAAAGKIPTDAAGLAQFQEQVAQQAELHGINYAFFISTIIAAVALVLVLFMKRVLPPKFEEQKIPKTPVEQRVEAQLDND</sequence>
<dbReference type="PANTHER" id="PTHR42718:SF9">
    <property type="entry name" value="MAJOR FACILITATOR SUPERFAMILY MULTIDRUG TRANSPORTER MFSC"/>
    <property type="match status" value="1"/>
</dbReference>
<feature type="transmembrane region" description="Helical" evidence="8">
    <location>
        <begin position="274"/>
        <end position="299"/>
    </location>
</feature>
<name>A0ABU4FUZ7_9BACL</name>
<dbReference type="EMBL" id="JAUBDH010000001">
    <property type="protein sequence ID" value="MDW0108541.1"/>
    <property type="molecule type" value="Genomic_DNA"/>
</dbReference>
<evidence type="ECO:0000313" key="11">
    <source>
        <dbReference type="Proteomes" id="UP001280629"/>
    </source>
</evidence>
<dbReference type="InterPro" id="IPR004638">
    <property type="entry name" value="EmrB-like"/>
</dbReference>
<dbReference type="Gene3D" id="1.20.1250.20">
    <property type="entry name" value="MFS general substrate transporter like domains"/>
    <property type="match status" value="1"/>
</dbReference>
<evidence type="ECO:0000256" key="7">
    <source>
        <dbReference type="ARBA" id="ARBA00023136"/>
    </source>
</evidence>
<dbReference type="Gene3D" id="1.20.1720.10">
    <property type="entry name" value="Multidrug resistance protein D"/>
    <property type="match status" value="1"/>
</dbReference>
<evidence type="ECO:0000256" key="8">
    <source>
        <dbReference type="SAM" id="Phobius"/>
    </source>
</evidence>
<evidence type="ECO:0000256" key="3">
    <source>
        <dbReference type="ARBA" id="ARBA00022448"/>
    </source>
</evidence>
<dbReference type="InterPro" id="IPR011701">
    <property type="entry name" value="MFS"/>
</dbReference>
<feature type="transmembrane region" description="Helical" evidence="8">
    <location>
        <begin position="146"/>
        <end position="167"/>
    </location>
</feature>
<evidence type="ECO:0000256" key="5">
    <source>
        <dbReference type="ARBA" id="ARBA00022692"/>
    </source>
</evidence>
<keyword evidence="6 8" id="KW-1133">Transmembrane helix</keyword>
<dbReference type="CDD" id="cd17503">
    <property type="entry name" value="MFS_LmrB_MDR_like"/>
    <property type="match status" value="1"/>
</dbReference>
<feature type="transmembrane region" description="Helical" evidence="8">
    <location>
        <begin position="311"/>
        <end position="332"/>
    </location>
</feature>
<organism evidence="10 11">
    <name type="scientific">Sporosarcina aquimarina</name>
    <dbReference type="NCBI Taxonomy" id="114975"/>
    <lineage>
        <taxon>Bacteria</taxon>
        <taxon>Bacillati</taxon>
        <taxon>Bacillota</taxon>
        <taxon>Bacilli</taxon>
        <taxon>Bacillales</taxon>
        <taxon>Caryophanaceae</taxon>
        <taxon>Sporosarcina</taxon>
    </lineage>
</organism>
<evidence type="ECO:0000256" key="4">
    <source>
        <dbReference type="ARBA" id="ARBA00022475"/>
    </source>
</evidence>
<dbReference type="RefSeq" id="WP_317933729.1">
    <property type="nucleotide sequence ID" value="NZ_JAUBDH010000001.1"/>
</dbReference>
<evidence type="ECO:0000256" key="2">
    <source>
        <dbReference type="ARBA" id="ARBA00008537"/>
    </source>
</evidence>
<reference evidence="10 11" key="1">
    <citation type="submission" date="2023-06" db="EMBL/GenBank/DDBJ databases">
        <title>Sporosarcina sp. nov., isolated from Korean traditional fermented seafood 'Jeotgal'.</title>
        <authorList>
            <person name="Yang A.-I."/>
            <person name="Shin N.-R."/>
        </authorList>
    </citation>
    <scope>NUCLEOTIDE SEQUENCE [LARGE SCALE GENOMIC DNA]</scope>
    <source>
        <strain evidence="10 11">KCTC3840</strain>
    </source>
</reference>
<feature type="transmembrane region" description="Helical" evidence="8">
    <location>
        <begin position="119"/>
        <end position="139"/>
    </location>
</feature>
<feature type="transmembrane region" description="Helical" evidence="8">
    <location>
        <begin position="339"/>
        <end position="356"/>
    </location>
</feature>
<dbReference type="Proteomes" id="UP001280629">
    <property type="component" value="Unassembled WGS sequence"/>
</dbReference>
<keyword evidence="3" id="KW-0813">Transport</keyword>
<feature type="transmembrane region" description="Helical" evidence="8">
    <location>
        <begin position="173"/>
        <end position="193"/>
    </location>
</feature>
<evidence type="ECO:0000256" key="6">
    <source>
        <dbReference type="ARBA" id="ARBA00022989"/>
    </source>
</evidence>